<reference evidence="1 2" key="2">
    <citation type="journal article" date="2021" name="Genomics">
        <title>High-quality reference genome for Clonorchis sinensis.</title>
        <authorList>
            <person name="Young N.D."/>
            <person name="Stroehlein A.J."/>
            <person name="Kinkar L."/>
            <person name="Wang T."/>
            <person name="Sohn W.M."/>
            <person name="Chang B.C.H."/>
            <person name="Kaur P."/>
            <person name="Weisz D."/>
            <person name="Dudchenko O."/>
            <person name="Aiden E.L."/>
            <person name="Korhonen P.K."/>
            <person name="Gasser R.B."/>
        </authorList>
    </citation>
    <scope>NUCLEOTIDE SEQUENCE [LARGE SCALE GENOMIC DNA]</scope>
    <source>
        <strain evidence="1">Cs-k2</strain>
    </source>
</reference>
<dbReference type="Proteomes" id="UP000286415">
    <property type="component" value="Unassembled WGS sequence"/>
</dbReference>
<dbReference type="OrthoDB" id="10051416at2759"/>
<keyword evidence="2" id="KW-1185">Reference proteome</keyword>
<evidence type="ECO:0000313" key="1">
    <source>
        <dbReference type="EMBL" id="KAG5453260.1"/>
    </source>
</evidence>
<name>A0A419PIC6_CLOSI</name>
<comment type="caution">
    <text evidence="1">The sequence shown here is derived from an EMBL/GenBank/DDBJ whole genome shotgun (WGS) entry which is preliminary data.</text>
</comment>
<gene>
    <name evidence="1" type="ORF">CSKR_108466</name>
</gene>
<dbReference type="InParanoid" id="A0A419PIC6"/>
<dbReference type="EMBL" id="NIRI02000013">
    <property type="protein sequence ID" value="KAG5453260.1"/>
    <property type="molecule type" value="Genomic_DNA"/>
</dbReference>
<proteinExistence type="predicted"/>
<organism evidence="1 2">
    <name type="scientific">Clonorchis sinensis</name>
    <name type="common">Chinese liver fluke</name>
    <dbReference type="NCBI Taxonomy" id="79923"/>
    <lineage>
        <taxon>Eukaryota</taxon>
        <taxon>Metazoa</taxon>
        <taxon>Spiralia</taxon>
        <taxon>Lophotrochozoa</taxon>
        <taxon>Platyhelminthes</taxon>
        <taxon>Trematoda</taxon>
        <taxon>Digenea</taxon>
        <taxon>Opisthorchiida</taxon>
        <taxon>Opisthorchiata</taxon>
        <taxon>Opisthorchiidae</taxon>
        <taxon>Clonorchis</taxon>
    </lineage>
</organism>
<reference evidence="1 2" key="1">
    <citation type="journal article" date="2018" name="Biotechnol. Adv.">
        <title>Improved genomic resources and new bioinformatic workflow for the carcinogenic parasite Clonorchis sinensis: Biotechnological implications.</title>
        <authorList>
            <person name="Wang D."/>
            <person name="Korhonen P.K."/>
            <person name="Gasser R.B."/>
            <person name="Young N.D."/>
        </authorList>
    </citation>
    <scope>NUCLEOTIDE SEQUENCE [LARGE SCALE GENOMIC DNA]</scope>
    <source>
        <strain evidence="1">Cs-k2</strain>
    </source>
</reference>
<dbReference type="AlphaFoldDB" id="A0A419PIC6"/>
<protein>
    <submittedName>
        <fullName evidence="1">Uncharacterized protein</fullName>
    </submittedName>
</protein>
<accession>A0A419PIC6</accession>
<evidence type="ECO:0000313" key="2">
    <source>
        <dbReference type="Proteomes" id="UP000286415"/>
    </source>
</evidence>
<sequence>MGLLSEGGLGPPGVQLWEQSAEEIALLVGWPKWLELQFIDQKVRGSNPTSASRLPLSRLGQPGSIPALVQASSGMAVGNERVLQPNNFEIFTPENQFTGSTPNHIGGHCVDTTGPKNSDHTLAGQFLASPSQSHDTGQAEKWFFIISVFY</sequence>